<dbReference type="SUPFAM" id="SSF54236">
    <property type="entry name" value="Ubiquitin-like"/>
    <property type="match status" value="1"/>
</dbReference>
<dbReference type="Gene3D" id="3.10.20.90">
    <property type="entry name" value="Phosphatidylinositol 3-kinase Catalytic Subunit, Chain A, domain 1"/>
    <property type="match status" value="1"/>
</dbReference>
<proteinExistence type="predicted"/>
<feature type="region of interest" description="Disordered" evidence="1">
    <location>
        <begin position="1"/>
        <end position="20"/>
    </location>
</feature>
<dbReference type="EMBL" id="JAKUCV010001482">
    <property type="protein sequence ID" value="KAJ4846203.1"/>
    <property type="molecule type" value="Genomic_DNA"/>
</dbReference>
<dbReference type="Pfam" id="PF00240">
    <property type="entry name" value="ubiquitin"/>
    <property type="match status" value="1"/>
</dbReference>
<dbReference type="AlphaFoldDB" id="A0A9Q0GAJ1"/>
<evidence type="ECO:0000313" key="4">
    <source>
        <dbReference type="Proteomes" id="UP001141552"/>
    </source>
</evidence>
<accession>A0A9Q0GAJ1</accession>
<dbReference type="Proteomes" id="UP001141552">
    <property type="component" value="Unassembled WGS sequence"/>
</dbReference>
<reference evidence="3" key="2">
    <citation type="journal article" date="2023" name="Plants (Basel)">
        <title>Annotation of the Turnera subulata (Passifloraceae) Draft Genome Reveals the S-Locus Evolved after the Divergence of Turneroideae from Passifloroideae in a Stepwise Manner.</title>
        <authorList>
            <person name="Henning P.M."/>
            <person name="Roalson E.H."/>
            <person name="Mir W."/>
            <person name="McCubbin A.G."/>
            <person name="Shore J.S."/>
        </authorList>
    </citation>
    <scope>NUCLEOTIDE SEQUENCE</scope>
    <source>
        <strain evidence="3">F60SS</strain>
    </source>
</reference>
<evidence type="ECO:0000259" key="2">
    <source>
        <dbReference type="PROSITE" id="PS50053"/>
    </source>
</evidence>
<sequence>MPILPLPPPPPRLHLRFGRPPPPRRLRHLRHLSPAILVKKISDGWNLVIQANCDDTVMSLHERIGMMKGIPVVEQRLIFRRKQLEWEEEKKRKKKRKEE</sequence>
<name>A0A9Q0GAJ1_9ROSI</name>
<evidence type="ECO:0000313" key="3">
    <source>
        <dbReference type="EMBL" id="KAJ4846203.1"/>
    </source>
</evidence>
<evidence type="ECO:0000256" key="1">
    <source>
        <dbReference type="SAM" id="MobiDB-lite"/>
    </source>
</evidence>
<dbReference type="OrthoDB" id="8068875at2759"/>
<keyword evidence="4" id="KW-1185">Reference proteome</keyword>
<reference evidence="3" key="1">
    <citation type="submission" date="2022-02" db="EMBL/GenBank/DDBJ databases">
        <authorList>
            <person name="Henning P.M."/>
            <person name="McCubbin A.G."/>
            <person name="Shore J.S."/>
        </authorList>
    </citation>
    <scope>NUCLEOTIDE SEQUENCE</scope>
    <source>
        <strain evidence="3">F60SS</strain>
        <tissue evidence="3">Leaves</tissue>
    </source>
</reference>
<dbReference type="InterPro" id="IPR000626">
    <property type="entry name" value="Ubiquitin-like_dom"/>
</dbReference>
<comment type="caution">
    <text evidence="3">The sequence shown here is derived from an EMBL/GenBank/DDBJ whole genome shotgun (WGS) entry which is preliminary data.</text>
</comment>
<protein>
    <recommendedName>
        <fullName evidence="2">Ubiquitin-like domain-containing protein</fullName>
    </recommendedName>
</protein>
<feature type="domain" description="Ubiquitin-like" evidence="2">
    <location>
        <begin position="34"/>
        <end position="85"/>
    </location>
</feature>
<feature type="compositionally biased region" description="Pro residues" evidence="1">
    <location>
        <begin position="1"/>
        <end position="12"/>
    </location>
</feature>
<dbReference type="InterPro" id="IPR029071">
    <property type="entry name" value="Ubiquitin-like_domsf"/>
</dbReference>
<organism evidence="3 4">
    <name type="scientific">Turnera subulata</name>
    <dbReference type="NCBI Taxonomy" id="218843"/>
    <lineage>
        <taxon>Eukaryota</taxon>
        <taxon>Viridiplantae</taxon>
        <taxon>Streptophyta</taxon>
        <taxon>Embryophyta</taxon>
        <taxon>Tracheophyta</taxon>
        <taxon>Spermatophyta</taxon>
        <taxon>Magnoliopsida</taxon>
        <taxon>eudicotyledons</taxon>
        <taxon>Gunneridae</taxon>
        <taxon>Pentapetalae</taxon>
        <taxon>rosids</taxon>
        <taxon>fabids</taxon>
        <taxon>Malpighiales</taxon>
        <taxon>Passifloraceae</taxon>
        <taxon>Turnera</taxon>
    </lineage>
</organism>
<dbReference type="PROSITE" id="PS50053">
    <property type="entry name" value="UBIQUITIN_2"/>
    <property type="match status" value="1"/>
</dbReference>
<gene>
    <name evidence="3" type="ORF">Tsubulata_051213</name>
</gene>